<dbReference type="Proteomes" id="UP000476030">
    <property type="component" value="Unassembled WGS sequence"/>
</dbReference>
<keyword evidence="3" id="KW-1185">Reference proteome</keyword>
<proteinExistence type="predicted"/>
<gene>
    <name evidence="2" type="ORF">GQE98_13065</name>
</gene>
<dbReference type="InterPro" id="IPR023375">
    <property type="entry name" value="ADC_dom_sf"/>
</dbReference>
<dbReference type="GO" id="GO:0016829">
    <property type="term" value="F:lyase activity"/>
    <property type="evidence" value="ECO:0007669"/>
    <property type="project" value="InterPro"/>
</dbReference>
<organism evidence="2 3">
    <name type="scientific">Sneathiella litorea</name>
    <dbReference type="NCBI Taxonomy" id="2606216"/>
    <lineage>
        <taxon>Bacteria</taxon>
        <taxon>Pseudomonadati</taxon>
        <taxon>Pseudomonadota</taxon>
        <taxon>Alphaproteobacteria</taxon>
        <taxon>Sneathiellales</taxon>
        <taxon>Sneathiellaceae</taxon>
        <taxon>Sneathiella</taxon>
    </lineage>
</organism>
<feature type="region of interest" description="Disordered" evidence="1">
    <location>
        <begin position="15"/>
        <end position="34"/>
    </location>
</feature>
<name>A0A6L8W8Y9_9PROT</name>
<dbReference type="Gene3D" id="2.40.400.10">
    <property type="entry name" value="Acetoacetate decarboxylase-like"/>
    <property type="match status" value="1"/>
</dbReference>
<accession>A0A6L8W8Y9</accession>
<dbReference type="AlphaFoldDB" id="A0A6L8W8Y9"/>
<reference evidence="2 3" key="1">
    <citation type="submission" date="2019-12" db="EMBL/GenBank/DDBJ databases">
        <title>Snethiella sp. nov. sp. isolated from sea sand.</title>
        <authorList>
            <person name="Kim J."/>
            <person name="Jeong S.E."/>
            <person name="Jung H.S."/>
            <person name="Jeon C.O."/>
        </authorList>
    </citation>
    <scope>NUCLEOTIDE SEQUENCE [LARGE SCALE GENOMIC DNA]</scope>
    <source>
        <strain evidence="2 3">DP05</strain>
    </source>
</reference>
<evidence type="ECO:0008006" key="4">
    <source>
        <dbReference type="Google" id="ProtNLM"/>
    </source>
</evidence>
<dbReference type="EMBL" id="WTUW01000002">
    <property type="protein sequence ID" value="MZR31565.1"/>
    <property type="molecule type" value="Genomic_DNA"/>
</dbReference>
<dbReference type="SUPFAM" id="SSF160104">
    <property type="entry name" value="Acetoacetate decarboxylase-like"/>
    <property type="match status" value="1"/>
</dbReference>
<evidence type="ECO:0000313" key="2">
    <source>
        <dbReference type="EMBL" id="MZR31565.1"/>
    </source>
</evidence>
<protein>
    <recommendedName>
        <fullName evidence="4">Acetoacetate decarboxylase</fullName>
    </recommendedName>
</protein>
<dbReference type="InterPro" id="IPR010451">
    <property type="entry name" value="Acetoacetate_decarboxylase"/>
</dbReference>
<evidence type="ECO:0000256" key="1">
    <source>
        <dbReference type="SAM" id="MobiDB-lite"/>
    </source>
</evidence>
<comment type="caution">
    <text evidence="2">The sequence shown here is derived from an EMBL/GenBank/DDBJ whole genome shotgun (WGS) entry which is preliminary data.</text>
</comment>
<evidence type="ECO:0000313" key="3">
    <source>
        <dbReference type="Proteomes" id="UP000476030"/>
    </source>
</evidence>
<sequence length="274" mass="30723">MPDNVLKNPMYRMPVSFGPTPGPRQGPDGKPFANLSESRRRTIEVTFRSDAKQLETLLPPGFILDGEPLVTLEYQYLTNLAWLAGRGYNILSVKIPTVFQGKTKNVRGPFLAVLWENSPDAILSGREELGFSKLYCELPPVRRFKGQEHYVASWQGHEFFHMNVKPIEELDISTLSAPKTDGVLHYKYMPRTGEWGTEEIAYAAITPVTTGHVKVEKKWRCDGSASFSKASWEQLPTLHHIVNKLADLKNFGVVSSTITETAGTTDLSEQEIVD</sequence>
<dbReference type="RefSeq" id="WP_161316057.1">
    <property type="nucleotide sequence ID" value="NZ_WTUW01000002.1"/>
</dbReference>
<dbReference type="Pfam" id="PF06314">
    <property type="entry name" value="ADC"/>
    <property type="match status" value="1"/>
</dbReference>